<name>A0A085VDV7_PSESX</name>
<feature type="transmembrane region" description="Helical" evidence="1">
    <location>
        <begin position="341"/>
        <end position="365"/>
    </location>
</feature>
<feature type="transmembrane region" description="Helical" evidence="1">
    <location>
        <begin position="248"/>
        <end position="271"/>
    </location>
</feature>
<feature type="transmembrane region" description="Helical" evidence="1">
    <location>
        <begin position="209"/>
        <end position="228"/>
    </location>
</feature>
<protein>
    <submittedName>
        <fullName evidence="2">Membrane protein</fullName>
    </submittedName>
</protein>
<keyword evidence="1" id="KW-0812">Transmembrane</keyword>
<gene>
    <name evidence="2" type="ORF">IV02_05195</name>
</gene>
<feature type="transmembrane region" description="Helical" evidence="1">
    <location>
        <begin position="182"/>
        <end position="202"/>
    </location>
</feature>
<evidence type="ECO:0000256" key="1">
    <source>
        <dbReference type="SAM" id="Phobius"/>
    </source>
</evidence>
<feature type="transmembrane region" description="Helical" evidence="1">
    <location>
        <begin position="308"/>
        <end position="329"/>
    </location>
</feature>
<feature type="transmembrane region" description="Helical" evidence="1">
    <location>
        <begin position="128"/>
        <end position="146"/>
    </location>
</feature>
<sequence>MMLNSANRADDNASMLSFNKSTAIVWAAISLIVVETFSGALRFYLDQAGLSPALYLPKIACLILLLLELRTYKAGRVVWLSLLMLVISAVLAMLHGATLNNVAFTLFALSPILFGMVCSDHLIHRRRLLMWVIGLCLVACFVGLALDKVTTVPWKGYSYAIGETQLSANTTWSVGDEDRSAGFARVSNTLSILIAIYSLYIAMFLRSRLLILALSLVALYGIVLTTSKAPAGGYMLTMGLLLIARMRWTTRGACIVAVVVGMLLPLMGLLYDFDARTVSSGGSSLSSLYDRLNNTWPNVVDAMTKLGYGYTGAGFGLFGSSVIIFPVPGTEFLVGSDSTFMYLWGLFGVFGPLLYALQVPLFFALSNDDSRIARALLAITFCCCLISWTTDMFEIAVANLFLGLAIGHVLTGKQLDSRQTARPAQFQLSTLPNMN</sequence>
<organism evidence="2 3">
    <name type="scientific">Pseudomonas syringae</name>
    <dbReference type="NCBI Taxonomy" id="317"/>
    <lineage>
        <taxon>Bacteria</taxon>
        <taxon>Pseudomonadati</taxon>
        <taxon>Pseudomonadota</taxon>
        <taxon>Gammaproteobacteria</taxon>
        <taxon>Pseudomonadales</taxon>
        <taxon>Pseudomonadaceae</taxon>
        <taxon>Pseudomonas</taxon>
    </lineage>
</organism>
<dbReference type="RefSeq" id="WP_020292059.1">
    <property type="nucleotide sequence ID" value="NZ_JPQT01000074.1"/>
</dbReference>
<evidence type="ECO:0000313" key="3">
    <source>
        <dbReference type="Proteomes" id="UP000028643"/>
    </source>
</evidence>
<dbReference type="EMBL" id="JPQT01000074">
    <property type="protein sequence ID" value="KFE53620.1"/>
    <property type="molecule type" value="Genomic_DNA"/>
</dbReference>
<feature type="transmembrane region" description="Helical" evidence="1">
    <location>
        <begin position="21"/>
        <end position="41"/>
    </location>
</feature>
<dbReference type="AlphaFoldDB" id="A0A085VDV7"/>
<feature type="transmembrane region" description="Helical" evidence="1">
    <location>
        <begin position="372"/>
        <end position="389"/>
    </location>
</feature>
<accession>A0A085VDV7</accession>
<dbReference type="PATRIC" id="fig|317.174.peg.1057"/>
<keyword evidence="1" id="KW-1133">Transmembrane helix</keyword>
<keyword evidence="1" id="KW-0472">Membrane</keyword>
<dbReference type="Proteomes" id="UP000028643">
    <property type="component" value="Unassembled WGS sequence"/>
</dbReference>
<reference evidence="2 3" key="1">
    <citation type="submission" date="2014-07" db="EMBL/GenBank/DDBJ databases">
        <title>Draft Genome Sequences of Environmental Pseudomonas syringae strains.</title>
        <authorList>
            <person name="Baltrus D.A."/>
            <person name="Berge O."/>
            <person name="Morris C."/>
        </authorList>
    </citation>
    <scope>NUCLEOTIDE SEQUENCE [LARGE SCALE GENOMIC DNA]</scope>
    <source>
        <strain evidence="2 3">CEB003</strain>
    </source>
</reference>
<feature type="transmembrane region" description="Helical" evidence="1">
    <location>
        <begin position="395"/>
        <end position="412"/>
    </location>
</feature>
<feature type="transmembrane region" description="Helical" evidence="1">
    <location>
        <begin position="102"/>
        <end position="123"/>
    </location>
</feature>
<feature type="transmembrane region" description="Helical" evidence="1">
    <location>
        <begin position="77"/>
        <end position="96"/>
    </location>
</feature>
<feature type="transmembrane region" description="Helical" evidence="1">
    <location>
        <begin position="53"/>
        <end position="70"/>
    </location>
</feature>
<evidence type="ECO:0000313" key="2">
    <source>
        <dbReference type="EMBL" id="KFE53620.1"/>
    </source>
</evidence>
<comment type="caution">
    <text evidence="2">The sequence shown here is derived from an EMBL/GenBank/DDBJ whole genome shotgun (WGS) entry which is preliminary data.</text>
</comment>
<proteinExistence type="predicted"/>